<dbReference type="Proteomes" id="UP000186922">
    <property type="component" value="Unassembled WGS sequence"/>
</dbReference>
<gene>
    <name evidence="1" type="primary">RvY_07691-1</name>
    <name evidence="1" type="synonym">RvY_07691.1</name>
    <name evidence="1" type="ORF">RvY_07691</name>
</gene>
<organism evidence="1 2">
    <name type="scientific">Ramazzottius varieornatus</name>
    <name type="common">Water bear</name>
    <name type="synonym">Tardigrade</name>
    <dbReference type="NCBI Taxonomy" id="947166"/>
    <lineage>
        <taxon>Eukaryota</taxon>
        <taxon>Metazoa</taxon>
        <taxon>Ecdysozoa</taxon>
        <taxon>Tardigrada</taxon>
        <taxon>Eutardigrada</taxon>
        <taxon>Parachela</taxon>
        <taxon>Hypsibioidea</taxon>
        <taxon>Ramazzottiidae</taxon>
        <taxon>Ramazzottius</taxon>
    </lineage>
</organism>
<proteinExistence type="predicted"/>
<name>A0A1D1V640_RAMVA</name>
<accession>A0A1D1V640</accession>
<sequence>MARIYSELSAIVADDGVISQISNVQFPSAAPDSCKRHWIMTYATSETQDKLKKHERKWDKS</sequence>
<keyword evidence="2" id="KW-1185">Reference proteome</keyword>
<evidence type="ECO:0000313" key="2">
    <source>
        <dbReference type="Proteomes" id="UP000186922"/>
    </source>
</evidence>
<protein>
    <submittedName>
        <fullName evidence="1">Uncharacterized protein</fullName>
    </submittedName>
</protein>
<evidence type="ECO:0000313" key="1">
    <source>
        <dbReference type="EMBL" id="GAU96215.1"/>
    </source>
</evidence>
<dbReference type="EMBL" id="BDGG01000003">
    <property type="protein sequence ID" value="GAU96215.1"/>
    <property type="molecule type" value="Genomic_DNA"/>
</dbReference>
<comment type="caution">
    <text evidence="1">The sequence shown here is derived from an EMBL/GenBank/DDBJ whole genome shotgun (WGS) entry which is preliminary data.</text>
</comment>
<reference evidence="1 2" key="1">
    <citation type="journal article" date="2016" name="Nat. Commun.">
        <title>Extremotolerant tardigrade genome and improved radiotolerance of human cultured cells by tardigrade-unique protein.</title>
        <authorList>
            <person name="Hashimoto T."/>
            <person name="Horikawa D.D."/>
            <person name="Saito Y."/>
            <person name="Kuwahara H."/>
            <person name="Kozuka-Hata H."/>
            <person name="Shin-I T."/>
            <person name="Minakuchi Y."/>
            <person name="Ohishi K."/>
            <person name="Motoyama A."/>
            <person name="Aizu T."/>
            <person name="Enomoto A."/>
            <person name="Kondo K."/>
            <person name="Tanaka S."/>
            <person name="Hara Y."/>
            <person name="Koshikawa S."/>
            <person name="Sagara H."/>
            <person name="Miura T."/>
            <person name="Yokobori S."/>
            <person name="Miyagawa K."/>
            <person name="Suzuki Y."/>
            <person name="Kubo T."/>
            <person name="Oyama M."/>
            <person name="Kohara Y."/>
            <person name="Fujiyama A."/>
            <person name="Arakawa K."/>
            <person name="Katayama T."/>
            <person name="Toyoda A."/>
            <person name="Kunieda T."/>
        </authorList>
    </citation>
    <scope>NUCLEOTIDE SEQUENCE [LARGE SCALE GENOMIC DNA]</scope>
    <source>
        <strain evidence="1 2">YOKOZUNA-1</strain>
    </source>
</reference>
<dbReference type="AlphaFoldDB" id="A0A1D1V640"/>